<sequence length="96" mass="10487">MQLKLLAQCHGFSLDTEHPIAFQERAKGFGKSIVQFGSGPNAALFVGAPLQKGNGNEQGKLYKCHYMQSKSGRCQEVPLQSKCLTGWSCNGGNLWK</sequence>
<dbReference type="GO" id="GO:0033627">
    <property type="term" value="P:cell adhesion mediated by integrin"/>
    <property type="evidence" value="ECO:0007669"/>
    <property type="project" value="TreeGrafter"/>
</dbReference>
<dbReference type="PROSITE" id="PS51470">
    <property type="entry name" value="FG_GAP"/>
    <property type="match status" value="1"/>
</dbReference>
<reference evidence="2" key="1">
    <citation type="submission" date="2025-08" db="UniProtKB">
        <authorList>
            <consortium name="Ensembl"/>
        </authorList>
    </citation>
    <scope>IDENTIFICATION</scope>
</reference>
<dbReference type="Gene3D" id="2.130.10.130">
    <property type="entry name" value="Integrin alpha, N-terminal"/>
    <property type="match status" value="1"/>
</dbReference>
<dbReference type="GO" id="GO:0098609">
    <property type="term" value="P:cell-cell adhesion"/>
    <property type="evidence" value="ECO:0007669"/>
    <property type="project" value="TreeGrafter"/>
</dbReference>
<dbReference type="OMA" id="CHYMQSK"/>
<reference evidence="2" key="2">
    <citation type="submission" date="2025-09" db="UniProtKB">
        <authorList>
            <consortium name="Ensembl"/>
        </authorList>
    </citation>
    <scope>IDENTIFICATION</scope>
</reference>
<dbReference type="AlphaFoldDB" id="A0A8D2Q7T8"/>
<dbReference type="InterPro" id="IPR013519">
    <property type="entry name" value="Int_alpha_beta-p"/>
</dbReference>
<dbReference type="Proteomes" id="UP000694545">
    <property type="component" value="Unplaced"/>
</dbReference>
<keyword evidence="3" id="KW-1185">Reference proteome</keyword>
<evidence type="ECO:0000313" key="2">
    <source>
        <dbReference type="Ensembl" id="ENSVKKP00000025167.1"/>
    </source>
</evidence>
<organism evidence="2 3">
    <name type="scientific">Varanus komodoensis</name>
    <name type="common">Komodo dragon</name>
    <dbReference type="NCBI Taxonomy" id="61221"/>
    <lineage>
        <taxon>Eukaryota</taxon>
        <taxon>Metazoa</taxon>
        <taxon>Chordata</taxon>
        <taxon>Craniata</taxon>
        <taxon>Vertebrata</taxon>
        <taxon>Euteleostomi</taxon>
        <taxon>Lepidosauria</taxon>
        <taxon>Squamata</taxon>
        <taxon>Bifurcata</taxon>
        <taxon>Unidentata</taxon>
        <taxon>Episquamata</taxon>
        <taxon>Toxicofera</taxon>
        <taxon>Anguimorpha</taxon>
        <taxon>Paleoanguimorpha</taxon>
        <taxon>Varanoidea</taxon>
        <taxon>Varanidae</taxon>
        <taxon>Varanus</taxon>
    </lineage>
</organism>
<evidence type="ECO:0000256" key="1">
    <source>
        <dbReference type="PROSITE-ProRule" id="PRU00803"/>
    </source>
</evidence>
<name>A0A8D2Q7T8_VARKO</name>
<feature type="repeat" description="FG-GAP" evidence="1">
    <location>
        <begin position="15"/>
        <end position="73"/>
    </location>
</feature>
<dbReference type="PANTHER" id="PTHR23220:SF118">
    <property type="entry name" value="INTEGRIN ALPHA-X"/>
    <property type="match status" value="1"/>
</dbReference>
<dbReference type="GO" id="GO:0008305">
    <property type="term" value="C:integrin complex"/>
    <property type="evidence" value="ECO:0007669"/>
    <property type="project" value="TreeGrafter"/>
</dbReference>
<dbReference type="PANTHER" id="PTHR23220">
    <property type="entry name" value="INTEGRIN ALPHA"/>
    <property type="match status" value="1"/>
</dbReference>
<accession>A0A8D2Q7T8</accession>
<proteinExistence type="predicted"/>
<protein>
    <submittedName>
        <fullName evidence="2">Uncharacterized protein</fullName>
    </submittedName>
</protein>
<dbReference type="GO" id="GO:0009897">
    <property type="term" value="C:external side of plasma membrane"/>
    <property type="evidence" value="ECO:0007669"/>
    <property type="project" value="TreeGrafter"/>
</dbReference>
<dbReference type="GO" id="GO:0005178">
    <property type="term" value="F:integrin binding"/>
    <property type="evidence" value="ECO:0007669"/>
    <property type="project" value="TreeGrafter"/>
</dbReference>
<dbReference type="InterPro" id="IPR028994">
    <property type="entry name" value="Integrin_alpha_N"/>
</dbReference>
<dbReference type="Ensembl" id="ENSVKKT00000025778.1">
    <property type="protein sequence ID" value="ENSVKKP00000025167.1"/>
    <property type="gene ID" value="ENSVKKG00000016547.1"/>
</dbReference>
<dbReference type="GO" id="GO:0007160">
    <property type="term" value="P:cell-matrix adhesion"/>
    <property type="evidence" value="ECO:0007669"/>
    <property type="project" value="TreeGrafter"/>
</dbReference>
<dbReference type="GO" id="GO:0007229">
    <property type="term" value="P:integrin-mediated signaling pathway"/>
    <property type="evidence" value="ECO:0007669"/>
    <property type="project" value="TreeGrafter"/>
</dbReference>
<evidence type="ECO:0000313" key="3">
    <source>
        <dbReference type="Proteomes" id="UP000694545"/>
    </source>
</evidence>